<feature type="region of interest" description="Disordered" evidence="2">
    <location>
        <begin position="116"/>
        <end position="204"/>
    </location>
</feature>
<evidence type="ECO:0000313" key="3">
    <source>
        <dbReference type="EMBL" id="CAB3375943.1"/>
    </source>
</evidence>
<feature type="region of interest" description="Disordered" evidence="2">
    <location>
        <begin position="421"/>
        <end position="455"/>
    </location>
</feature>
<evidence type="ECO:0000256" key="1">
    <source>
        <dbReference type="SAM" id="Coils"/>
    </source>
</evidence>
<name>A0A8S1DDN8_9INSE</name>
<feature type="compositionally biased region" description="Basic and acidic residues" evidence="2">
    <location>
        <begin position="116"/>
        <end position="136"/>
    </location>
</feature>
<feature type="compositionally biased region" description="Polar residues" evidence="2">
    <location>
        <begin position="424"/>
        <end position="433"/>
    </location>
</feature>
<feature type="compositionally biased region" description="Polar residues" evidence="2">
    <location>
        <begin position="25"/>
        <end position="38"/>
    </location>
</feature>
<feature type="region of interest" description="Disordered" evidence="2">
    <location>
        <begin position="1"/>
        <end position="44"/>
    </location>
</feature>
<evidence type="ECO:0000313" key="4">
    <source>
        <dbReference type="Proteomes" id="UP000494165"/>
    </source>
</evidence>
<protein>
    <submittedName>
        <fullName evidence="3">Uncharacterized protein</fullName>
    </submittedName>
</protein>
<dbReference type="Proteomes" id="UP000494165">
    <property type="component" value="Unassembled WGS sequence"/>
</dbReference>
<comment type="caution">
    <text evidence="3">The sequence shown here is derived from an EMBL/GenBank/DDBJ whole genome shotgun (WGS) entry which is preliminary data.</text>
</comment>
<dbReference type="Gene3D" id="1.10.287.1490">
    <property type="match status" value="1"/>
</dbReference>
<evidence type="ECO:0000256" key="2">
    <source>
        <dbReference type="SAM" id="MobiDB-lite"/>
    </source>
</evidence>
<dbReference type="OrthoDB" id="75801at2759"/>
<keyword evidence="1" id="KW-0175">Coiled coil</keyword>
<proteinExistence type="predicted"/>
<reference evidence="3 4" key="1">
    <citation type="submission" date="2020-04" db="EMBL/GenBank/DDBJ databases">
        <authorList>
            <person name="Alioto T."/>
            <person name="Alioto T."/>
            <person name="Gomez Garrido J."/>
        </authorList>
    </citation>
    <scope>NUCLEOTIDE SEQUENCE [LARGE SCALE GENOMIC DNA]</scope>
</reference>
<feature type="compositionally biased region" description="Basic and acidic residues" evidence="2">
    <location>
        <begin position="434"/>
        <end position="446"/>
    </location>
</feature>
<accession>A0A8S1DDN8</accession>
<dbReference type="AlphaFoldDB" id="A0A8S1DDN8"/>
<dbReference type="EMBL" id="CADEPI010000122">
    <property type="protein sequence ID" value="CAB3375943.1"/>
    <property type="molecule type" value="Genomic_DNA"/>
</dbReference>
<feature type="compositionally biased region" description="Basic and acidic residues" evidence="2">
    <location>
        <begin position="162"/>
        <end position="173"/>
    </location>
</feature>
<gene>
    <name evidence="3" type="ORF">CLODIP_2_CD14207</name>
</gene>
<feature type="compositionally biased region" description="Basic and acidic residues" evidence="2">
    <location>
        <begin position="180"/>
        <end position="204"/>
    </location>
</feature>
<keyword evidence="4" id="KW-1185">Reference proteome</keyword>
<feature type="compositionally biased region" description="Acidic residues" evidence="2">
    <location>
        <begin position="140"/>
        <end position="161"/>
    </location>
</feature>
<feature type="coiled-coil region" evidence="1">
    <location>
        <begin position="255"/>
        <end position="376"/>
    </location>
</feature>
<sequence length="773" mass="89301">MFGFFRKQAKSANKEADAGQHAPVVNTTDTMTVSNNDDFSPDPVTSVRRRLEAKVDDLSAQIAAKDAEIFQLKNSLGDLNRQVNTKSASMDRVQAELEAAYKETELAKTALRRFEDEKESFRHQNDELKEVLEKRTSSCSEDDSDDEDDEDEESEEEEEDTKELKEKIQKLEEQLASLTSERDRLLEEKETAEKKHAEETKQLKEELDEAVAQKKAVTAKYEKEYEHLRTVNSDREQQMLDDFEWKLREVEGSCKRKLEEKTKEAERRVKDVQIKLDQRIAMHTADVEKLQKLEAEMTQLRSLSHDQQRLLREAQREHDKLEANIGMLNSEIGRLNGQLEREKNVLSAVQSLNQRKKEEREELHEQQMQIQKKEVTQQVEERVKRELDQEMRSKVEEAILKKQGEFERELAAEQARAQEKLEASQRQISQLKDQMTRREEQHRRDMSNAIQEADSSRLELRRKLDKLDLQYQDRIEALNEAHAVQMEELEKKASQAEMQLVSSKTTLELVKEQMTRDFDDRFNELYKQHQKQLARQRDELQEVHEEEITALQARHIAEIAALCKNKVNGDVELVDPAAHKEILNKLRKQELIISDLVATIREQDHALTTMTQEKRELQLQLKQQPEVVNGGRPQGRVLRRISECTEPSRESSFDDSSCEVRIEEVLDDDDEPADDGVTLQQVDLLSVLIADEVKGSPSPSGCSSSGGKSSLSDELDVPRTYFICHTPDQVFPVTRLRPERCRSLDPGCLKVAPFFGRATSCPARLTTDDDWGD</sequence>
<organism evidence="3 4">
    <name type="scientific">Cloeon dipterum</name>
    <dbReference type="NCBI Taxonomy" id="197152"/>
    <lineage>
        <taxon>Eukaryota</taxon>
        <taxon>Metazoa</taxon>
        <taxon>Ecdysozoa</taxon>
        <taxon>Arthropoda</taxon>
        <taxon>Hexapoda</taxon>
        <taxon>Insecta</taxon>
        <taxon>Pterygota</taxon>
        <taxon>Palaeoptera</taxon>
        <taxon>Ephemeroptera</taxon>
        <taxon>Pisciforma</taxon>
        <taxon>Baetidae</taxon>
        <taxon>Cloeon</taxon>
    </lineage>
</organism>